<feature type="transmembrane region" description="Helical" evidence="1">
    <location>
        <begin position="155"/>
        <end position="175"/>
    </location>
</feature>
<organism evidence="2 3">
    <name type="scientific">Deferribacter desulfuricans (strain DSM 14783 / JCM 11476 / NBRC 101012 / SSM1)</name>
    <dbReference type="NCBI Taxonomy" id="639282"/>
    <lineage>
        <taxon>Bacteria</taxon>
        <taxon>Pseudomonadati</taxon>
        <taxon>Deferribacterota</taxon>
        <taxon>Deferribacteres</taxon>
        <taxon>Deferribacterales</taxon>
        <taxon>Deferribacteraceae</taxon>
        <taxon>Deferribacter</taxon>
    </lineage>
</organism>
<sequence>MSSLLMKRKKINTEYPSLLKTIKLAFSASFFSEKGLLFLLLNNRHTFNLITVFLFMTSLPVKGLDGKIAYSFGHIIETILLTLFFIVFLFLLSPNKKFGFLAFLRVFMAYECIDIFALISLVLPTNFISTFYSLHIGWYLALAVFAYSKINRANYVYSTINVLLAFFIVNLLPAIL</sequence>
<evidence type="ECO:0000313" key="2">
    <source>
        <dbReference type="EMBL" id="BAI80700.1"/>
    </source>
</evidence>
<keyword evidence="1" id="KW-1133">Transmembrane helix</keyword>
<dbReference type="eggNOG" id="ENOG50311MA">
    <property type="taxonomic scope" value="Bacteria"/>
</dbReference>
<keyword evidence="3" id="KW-1185">Reference proteome</keyword>
<proteinExistence type="predicted"/>
<dbReference type="Proteomes" id="UP000001520">
    <property type="component" value="Chromosome"/>
</dbReference>
<keyword evidence="1" id="KW-0812">Transmembrane</keyword>
<dbReference type="KEGG" id="ddf:DEFDS_1232"/>
<dbReference type="HOGENOM" id="CLU_130311_0_0_0"/>
<gene>
    <name evidence="2" type="ordered locus">DEFDS_1232</name>
</gene>
<keyword evidence="1" id="KW-0472">Membrane</keyword>
<dbReference type="AlphaFoldDB" id="D3PDM7"/>
<feature type="transmembrane region" description="Helical" evidence="1">
    <location>
        <begin position="98"/>
        <end position="123"/>
    </location>
</feature>
<feature type="transmembrane region" description="Helical" evidence="1">
    <location>
        <begin position="36"/>
        <end position="56"/>
    </location>
</feature>
<evidence type="ECO:0000256" key="1">
    <source>
        <dbReference type="SAM" id="Phobius"/>
    </source>
</evidence>
<evidence type="ECO:0008006" key="4">
    <source>
        <dbReference type="Google" id="ProtNLM"/>
    </source>
</evidence>
<feature type="transmembrane region" description="Helical" evidence="1">
    <location>
        <begin position="129"/>
        <end position="148"/>
    </location>
</feature>
<name>D3PDM7_DEFDS</name>
<evidence type="ECO:0000313" key="3">
    <source>
        <dbReference type="Proteomes" id="UP000001520"/>
    </source>
</evidence>
<dbReference type="EMBL" id="AP011529">
    <property type="protein sequence ID" value="BAI80700.1"/>
    <property type="molecule type" value="Genomic_DNA"/>
</dbReference>
<accession>D3PDM7</accession>
<reference evidence="2 3" key="1">
    <citation type="journal article" date="2010" name="DNA Res.">
        <title>Bacterial lifestyle in a deep-sea hydrothermal vent chimney revealed by the genome sequence of the thermophilic bacterium Deferribacter desulfuricans SSM1.</title>
        <authorList>
            <person name="Takaki Y."/>
            <person name="Shimamura S."/>
            <person name="Nakagawa S."/>
            <person name="Fukuhara Y."/>
            <person name="Horikawa H."/>
            <person name="Ankai A."/>
            <person name="Harada T."/>
            <person name="Hosoyama A."/>
            <person name="Oguchi A."/>
            <person name="Fukui S."/>
            <person name="Fujita N."/>
            <person name="Takami H."/>
            <person name="Takai K."/>
        </authorList>
    </citation>
    <scope>NUCLEOTIDE SEQUENCE [LARGE SCALE GENOMIC DNA]</scope>
    <source>
        <strain evidence="3">DSM 14783 / JCM 11476 / NBRC 101012 / SSM1</strain>
    </source>
</reference>
<protein>
    <recommendedName>
        <fullName evidence="4">Yip1 domain-containing protein</fullName>
    </recommendedName>
</protein>
<dbReference type="STRING" id="639282.DEFDS_1232"/>
<feature type="transmembrane region" description="Helical" evidence="1">
    <location>
        <begin position="68"/>
        <end position="91"/>
    </location>
</feature>